<feature type="chain" id="PRO_5012794927" evidence="1">
    <location>
        <begin position="21"/>
        <end position="172"/>
    </location>
</feature>
<organism evidence="2 3">
    <name type="scientific">Fuerstiella marisgermanici</name>
    <dbReference type="NCBI Taxonomy" id="1891926"/>
    <lineage>
        <taxon>Bacteria</taxon>
        <taxon>Pseudomonadati</taxon>
        <taxon>Planctomycetota</taxon>
        <taxon>Planctomycetia</taxon>
        <taxon>Planctomycetales</taxon>
        <taxon>Planctomycetaceae</taxon>
        <taxon>Fuerstiella</taxon>
    </lineage>
</organism>
<dbReference type="RefSeq" id="WP_145944335.1">
    <property type="nucleotide sequence ID" value="NZ_CP017641.1"/>
</dbReference>
<keyword evidence="1" id="KW-0732">Signal</keyword>
<name>A0A1P8WLY0_9PLAN</name>
<reference evidence="2 3" key="1">
    <citation type="journal article" date="2016" name="Front. Microbiol.">
        <title>Fuerstia marisgermanicae gen. nov., sp. nov., an Unusual Member of the Phylum Planctomycetes from the German Wadden Sea.</title>
        <authorList>
            <person name="Kohn T."/>
            <person name="Heuer A."/>
            <person name="Jogler M."/>
            <person name="Vollmers J."/>
            <person name="Boedeker C."/>
            <person name="Bunk B."/>
            <person name="Rast P."/>
            <person name="Borchert D."/>
            <person name="Glockner I."/>
            <person name="Freese H.M."/>
            <person name="Klenk H.P."/>
            <person name="Overmann J."/>
            <person name="Kaster A.K."/>
            <person name="Rohde M."/>
            <person name="Wiegand S."/>
            <person name="Jogler C."/>
        </authorList>
    </citation>
    <scope>NUCLEOTIDE SEQUENCE [LARGE SCALE GENOMIC DNA]</scope>
    <source>
        <strain evidence="2 3">NH11</strain>
    </source>
</reference>
<proteinExistence type="predicted"/>
<evidence type="ECO:0000313" key="2">
    <source>
        <dbReference type="EMBL" id="APZ95065.1"/>
    </source>
</evidence>
<sequence length="172" mass="18640">MKAFAVTSMGLLLLSACLTGCGESVDAEVLALREQLVLKDRPEQTTSTKKIRTSLLEDGAADEIDVTILARITAGDLPPWETGKAAFIVTDATGHEGEKDHNPHTCPFCSRNINDYLAEVRFHDDKGEVIGIDSRELFDVEEPQLVVITGKASINDADLLAVSADGIYIVRQ</sequence>
<accession>A0A1P8WLY0</accession>
<dbReference type="EMBL" id="CP017641">
    <property type="protein sequence ID" value="APZ95065.1"/>
    <property type="molecule type" value="Genomic_DNA"/>
</dbReference>
<dbReference type="KEGG" id="fmr:Fuma_04717"/>
<feature type="signal peptide" evidence="1">
    <location>
        <begin position="1"/>
        <end position="20"/>
    </location>
</feature>
<dbReference type="PROSITE" id="PS51257">
    <property type="entry name" value="PROKAR_LIPOPROTEIN"/>
    <property type="match status" value="1"/>
</dbReference>
<dbReference type="OrthoDB" id="287786at2"/>
<gene>
    <name evidence="2" type="ORF">Fuma_04717</name>
</gene>
<keyword evidence="3" id="KW-1185">Reference proteome</keyword>
<dbReference type="Proteomes" id="UP000187735">
    <property type="component" value="Chromosome"/>
</dbReference>
<protein>
    <submittedName>
        <fullName evidence="2">Uncharacterized protein</fullName>
    </submittedName>
</protein>
<evidence type="ECO:0000256" key="1">
    <source>
        <dbReference type="SAM" id="SignalP"/>
    </source>
</evidence>
<evidence type="ECO:0000313" key="3">
    <source>
        <dbReference type="Proteomes" id="UP000187735"/>
    </source>
</evidence>
<dbReference type="AlphaFoldDB" id="A0A1P8WLY0"/>